<dbReference type="Gene3D" id="2.60.40.1400">
    <property type="entry name" value="G protein-activated inward rectifier potassium channel 1"/>
    <property type="match status" value="1"/>
</dbReference>
<dbReference type="InterPro" id="IPR041647">
    <property type="entry name" value="IRK_C"/>
</dbReference>
<keyword evidence="17" id="KW-1185">Reference proteome</keyword>
<name>A0AAJ7X752_PETMA</name>
<dbReference type="Proteomes" id="UP001318040">
    <property type="component" value="Chromosome 39"/>
</dbReference>
<dbReference type="KEGG" id="pmrn:116950397"/>
<evidence type="ECO:0000313" key="18">
    <source>
        <dbReference type="RefSeq" id="XP_032823999.1"/>
    </source>
</evidence>
<evidence type="ECO:0000259" key="16">
    <source>
        <dbReference type="Pfam" id="PF17655"/>
    </source>
</evidence>
<feature type="transmembrane region" description="Helical" evidence="14">
    <location>
        <begin position="250"/>
        <end position="275"/>
    </location>
</feature>
<dbReference type="SUPFAM" id="SSF81296">
    <property type="entry name" value="E set domains"/>
    <property type="match status" value="1"/>
</dbReference>
<evidence type="ECO:0000256" key="5">
    <source>
        <dbReference type="ARBA" id="ARBA00022882"/>
    </source>
</evidence>
<accession>A0AAJ7X752</accession>
<keyword evidence="9 14" id="KW-0472">Membrane</keyword>
<evidence type="ECO:0000256" key="11">
    <source>
        <dbReference type="ARBA" id="ARBA00034430"/>
    </source>
</evidence>
<protein>
    <submittedName>
        <fullName evidence="18">Inward rectifier potassium channel 13-like</fullName>
    </submittedName>
</protein>
<gene>
    <name evidence="18" type="primary">LOC116950397</name>
</gene>
<dbReference type="AlphaFoldDB" id="A0AAJ7X752"/>
<feature type="domain" description="Inward rectifier potassium channel C-terminal" evidence="16">
    <location>
        <begin position="287"/>
        <end position="442"/>
    </location>
</feature>
<keyword evidence="4 12" id="KW-0812">Transmembrane</keyword>
<evidence type="ECO:0000256" key="12">
    <source>
        <dbReference type="RuleBase" id="RU003822"/>
    </source>
</evidence>
<comment type="subcellular location">
    <subcellularLocation>
        <location evidence="1 12">Membrane</location>
        <topology evidence="1 12">Multi-pass membrane protein</topology>
    </subcellularLocation>
</comment>
<evidence type="ECO:0000256" key="13">
    <source>
        <dbReference type="SAM" id="MobiDB-lite"/>
    </source>
</evidence>
<dbReference type="GO" id="GO:0005886">
    <property type="term" value="C:plasma membrane"/>
    <property type="evidence" value="ECO:0007669"/>
    <property type="project" value="TreeGrafter"/>
</dbReference>
<feature type="compositionally biased region" description="Polar residues" evidence="13">
    <location>
        <begin position="66"/>
        <end position="82"/>
    </location>
</feature>
<proteinExistence type="inferred from homology"/>
<keyword evidence="8 12" id="KW-0406">Ion transport</keyword>
<evidence type="ECO:0000256" key="7">
    <source>
        <dbReference type="ARBA" id="ARBA00022989"/>
    </source>
</evidence>
<evidence type="ECO:0000256" key="4">
    <source>
        <dbReference type="ARBA" id="ARBA00022692"/>
    </source>
</evidence>
<dbReference type="PRINTS" id="PR01320">
    <property type="entry name" value="KIRCHANNEL"/>
</dbReference>
<dbReference type="InterPro" id="IPR013518">
    <property type="entry name" value="K_chnl_inward-rec_Kir_cyto"/>
</dbReference>
<keyword evidence="6 12" id="KW-0630">Potassium</keyword>
<feature type="region of interest" description="Disordered" evidence="13">
    <location>
        <begin position="95"/>
        <end position="133"/>
    </location>
</feature>
<evidence type="ECO:0000313" key="17">
    <source>
        <dbReference type="Proteomes" id="UP001318040"/>
    </source>
</evidence>
<comment type="similarity">
    <text evidence="12">Belongs to the inward rectifier-type potassium channel (TC 1.A.2.1) family.</text>
</comment>
<feature type="domain" description="Potassium channel inwardly rectifying transmembrane" evidence="15">
    <location>
        <begin position="140"/>
        <end position="280"/>
    </location>
</feature>
<evidence type="ECO:0000256" key="6">
    <source>
        <dbReference type="ARBA" id="ARBA00022958"/>
    </source>
</evidence>
<reference evidence="18" key="1">
    <citation type="submission" date="2025-08" db="UniProtKB">
        <authorList>
            <consortium name="RefSeq"/>
        </authorList>
    </citation>
    <scope>IDENTIFICATION</scope>
    <source>
        <tissue evidence="18">Sperm</tissue>
    </source>
</reference>
<dbReference type="SUPFAM" id="SSF81324">
    <property type="entry name" value="Voltage-gated potassium channels"/>
    <property type="match status" value="1"/>
</dbReference>
<dbReference type="GO" id="GO:0005242">
    <property type="term" value="F:inward rectifier potassium channel activity"/>
    <property type="evidence" value="ECO:0007669"/>
    <property type="project" value="InterPro"/>
</dbReference>
<sequence>MTTRSVEISTRYRVGDSTESLAATVAAGVSLAVEAGLPVDPAGPGSPGGHSSHGVPREPGGVPSDSGATEASSGPLSSNNVSTCDGYGGASGGSLNGHGGGHGGGHVGDSGGSLNGHGGGHGGGHNGAGGVPGGRLIGRDGSCHLRWAPRGPRAALRRLGDVWTSLLELRWGLMLLTFGATFALSWLLFGLAWYALAVLHGDLGPGKEASSGPVCVQKLTGLLAAFLFALESQLTIGYGAMYPDPEACPAAAALLSAHMVLGLMLDALMTGAFVAKIARPKLRAGTIRFSSAAVVWGGRGDQRRRRLLAFRVANLRPSALLDVTVSAVLYRSRPGRPLRQSAVDFQLDRLGPRPCPYFLFPLTFHHELSPDSPLLPLLRERRWPDEHVELAVFLQATCEGSGTVCRQRTSYLRSEVLADRLFAPIGVDVERGVMDLSLFDVTVAEEESGV</sequence>
<dbReference type="InterPro" id="IPR040445">
    <property type="entry name" value="Kir_TM"/>
</dbReference>
<evidence type="ECO:0000256" key="8">
    <source>
        <dbReference type="ARBA" id="ARBA00023065"/>
    </source>
</evidence>
<dbReference type="InterPro" id="IPR014756">
    <property type="entry name" value="Ig_E-set"/>
</dbReference>
<comment type="catalytic activity">
    <reaction evidence="11">
        <text>K(+)(in) = K(+)(out)</text>
        <dbReference type="Rhea" id="RHEA:29463"/>
        <dbReference type="ChEBI" id="CHEBI:29103"/>
    </reaction>
</comment>
<evidence type="ECO:0000256" key="2">
    <source>
        <dbReference type="ARBA" id="ARBA00022448"/>
    </source>
</evidence>
<evidence type="ECO:0000259" key="15">
    <source>
        <dbReference type="Pfam" id="PF01007"/>
    </source>
</evidence>
<keyword evidence="5 12" id="KW-0851">Voltage-gated channel</keyword>
<evidence type="ECO:0000256" key="9">
    <source>
        <dbReference type="ARBA" id="ARBA00023136"/>
    </source>
</evidence>
<dbReference type="Pfam" id="PF01007">
    <property type="entry name" value="IRK"/>
    <property type="match status" value="1"/>
</dbReference>
<keyword evidence="2 12" id="KW-0813">Transport</keyword>
<keyword evidence="7 14" id="KW-1133">Transmembrane helix</keyword>
<keyword evidence="10 12" id="KW-0407">Ion channel</keyword>
<evidence type="ECO:0000256" key="3">
    <source>
        <dbReference type="ARBA" id="ARBA00022538"/>
    </source>
</evidence>
<evidence type="ECO:0000256" key="10">
    <source>
        <dbReference type="ARBA" id="ARBA00023303"/>
    </source>
</evidence>
<dbReference type="GO" id="GO:0034702">
    <property type="term" value="C:monoatomic ion channel complex"/>
    <property type="evidence" value="ECO:0007669"/>
    <property type="project" value="UniProtKB-KW"/>
</dbReference>
<evidence type="ECO:0000256" key="1">
    <source>
        <dbReference type="ARBA" id="ARBA00004141"/>
    </source>
</evidence>
<evidence type="ECO:0000256" key="14">
    <source>
        <dbReference type="SAM" id="Phobius"/>
    </source>
</evidence>
<dbReference type="PANTHER" id="PTHR11767">
    <property type="entry name" value="INWARD RECTIFIER POTASSIUM CHANNEL"/>
    <property type="match status" value="1"/>
</dbReference>
<dbReference type="InterPro" id="IPR016449">
    <property type="entry name" value="K_chnl_inward-rec_Kir"/>
</dbReference>
<feature type="region of interest" description="Disordered" evidence="13">
    <location>
        <begin position="36"/>
        <end position="82"/>
    </location>
</feature>
<feature type="transmembrane region" description="Helical" evidence="14">
    <location>
        <begin position="173"/>
        <end position="196"/>
    </location>
</feature>
<dbReference type="Pfam" id="PF17655">
    <property type="entry name" value="IRK_C"/>
    <property type="match status" value="1"/>
</dbReference>
<dbReference type="PANTHER" id="PTHR11767:SF3">
    <property type="entry name" value="INWARD RECTIFIER POTASSIUM CHANNEL 13"/>
    <property type="match status" value="1"/>
</dbReference>
<dbReference type="GO" id="GO:1990573">
    <property type="term" value="P:potassium ion import across plasma membrane"/>
    <property type="evidence" value="ECO:0007669"/>
    <property type="project" value="TreeGrafter"/>
</dbReference>
<dbReference type="GO" id="GO:0034765">
    <property type="term" value="P:regulation of monoatomic ion transmembrane transport"/>
    <property type="evidence" value="ECO:0007669"/>
    <property type="project" value="TreeGrafter"/>
</dbReference>
<dbReference type="RefSeq" id="XP_032823999.1">
    <property type="nucleotide sequence ID" value="XM_032968108.1"/>
</dbReference>
<keyword evidence="3 12" id="KW-0633">Potassium transport</keyword>
<dbReference type="Gene3D" id="1.10.287.70">
    <property type="match status" value="1"/>
</dbReference>
<organism evidence="17 18">
    <name type="scientific">Petromyzon marinus</name>
    <name type="common">Sea lamprey</name>
    <dbReference type="NCBI Taxonomy" id="7757"/>
    <lineage>
        <taxon>Eukaryota</taxon>
        <taxon>Metazoa</taxon>
        <taxon>Chordata</taxon>
        <taxon>Craniata</taxon>
        <taxon>Vertebrata</taxon>
        <taxon>Cyclostomata</taxon>
        <taxon>Hyperoartia</taxon>
        <taxon>Petromyzontiformes</taxon>
        <taxon>Petromyzontidae</taxon>
        <taxon>Petromyzon</taxon>
    </lineage>
</organism>